<evidence type="ECO:0000313" key="2">
    <source>
        <dbReference type="Proteomes" id="UP000823388"/>
    </source>
</evidence>
<dbReference type="EMBL" id="CM029038">
    <property type="protein sequence ID" value="KAG2654543.1"/>
    <property type="molecule type" value="Genomic_DNA"/>
</dbReference>
<dbReference type="AlphaFoldDB" id="A0A8T0XB49"/>
<dbReference type="EMBL" id="CM029038">
    <property type="protein sequence ID" value="KAG2654544.1"/>
    <property type="molecule type" value="Genomic_DNA"/>
</dbReference>
<dbReference type="EMBL" id="CM029038">
    <property type="protein sequence ID" value="KAG2654542.1"/>
    <property type="molecule type" value="Genomic_DNA"/>
</dbReference>
<gene>
    <name evidence="1" type="ORF">PVAP13_1NG515119</name>
</gene>
<reference evidence="1" key="1">
    <citation type="submission" date="2020-05" db="EMBL/GenBank/DDBJ databases">
        <title>WGS assembly of Panicum virgatum.</title>
        <authorList>
            <person name="Lovell J.T."/>
            <person name="Jenkins J."/>
            <person name="Shu S."/>
            <person name="Juenger T.E."/>
            <person name="Schmutz J."/>
        </authorList>
    </citation>
    <scope>NUCLEOTIDE SEQUENCE</scope>
    <source>
        <strain evidence="1">AP13</strain>
    </source>
</reference>
<proteinExistence type="predicted"/>
<sequence>MCQPIKQNKTYLHYSPTVPIKLIPYIANCLGGRQADYSRVKSSLSMLWNFQ</sequence>
<organism evidence="1 2">
    <name type="scientific">Panicum virgatum</name>
    <name type="common">Blackwell switchgrass</name>
    <dbReference type="NCBI Taxonomy" id="38727"/>
    <lineage>
        <taxon>Eukaryota</taxon>
        <taxon>Viridiplantae</taxon>
        <taxon>Streptophyta</taxon>
        <taxon>Embryophyta</taxon>
        <taxon>Tracheophyta</taxon>
        <taxon>Spermatophyta</taxon>
        <taxon>Magnoliopsida</taxon>
        <taxon>Liliopsida</taxon>
        <taxon>Poales</taxon>
        <taxon>Poaceae</taxon>
        <taxon>PACMAD clade</taxon>
        <taxon>Panicoideae</taxon>
        <taxon>Panicodae</taxon>
        <taxon>Paniceae</taxon>
        <taxon>Panicinae</taxon>
        <taxon>Panicum</taxon>
        <taxon>Panicum sect. Hiantes</taxon>
    </lineage>
</organism>
<evidence type="ECO:0000313" key="1">
    <source>
        <dbReference type="EMBL" id="KAG2654543.1"/>
    </source>
</evidence>
<dbReference type="Proteomes" id="UP000823388">
    <property type="component" value="Chromosome 1N"/>
</dbReference>
<comment type="caution">
    <text evidence="1">The sequence shown here is derived from an EMBL/GenBank/DDBJ whole genome shotgun (WGS) entry which is preliminary data.</text>
</comment>
<accession>A0A8T0XB49</accession>
<protein>
    <submittedName>
        <fullName evidence="1">Uncharacterized protein</fullName>
    </submittedName>
</protein>
<name>A0A8T0XB49_PANVG</name>
<keyword evidence="2" id="KW-1185">Reference proteome</keyword>